<name>A0ABV1RRI2_9BACT</name>
<feature type="signal peptide" evidence="10">
    <location>
        <begin position="1"/>
        <end position="30"/>
    </location>
</feature>
<proteinExistence type="inferred from homology"/>
<dbReference type="RefSeq" id="WP_350411348.1">
    <property type="nucleotide sequence ID" value="NZ_JBEOKT010000004.1"/>
</dbReference>
<keyword evidence="5" id="KW-0997">Cell inner membrane</keyword>
<comment type="caution">
    <text evidence="12">The sequence shown here is derived from an EMBL/GenBank/DDBJ whole genome shotgun (WGS) entry which is preliminary data.</text>
</comment>
<evidence type="ECO:0000256" key="1">
    <source>
        <dbReference type="ARBA" id="ARBA00004383"/>
    </source>
</evidence>
<keyword evidence="10" id="KW-0732">Signal</keyword>
<evidence type="ECO:0000256" key="9">
    <source>
        <dbReference type="ARBA" id="ARBA00023136"/>
    </source>
</evidence>
<dbReference type="EMBL" id="JBEOKT010000004">
    <property type="protein sequence ID" value="MER2996997.1"/>
    <property type="molecule type" value="Genomic_DNA"/>
</dbReference>
<accession>A0ABV1RRI2</accession>
<dbReference type="PANTHER" id="PTHR33446">
    <property type="entry name" value="PROTEIN TONB-RELATED"/>
    <property type="match status" value="1"/>
</dbReference>
<feature type="chain" id="PRO_5045059804" evidence="10">
    <location>
        <begin position="31"/>
        <end position="426"/>
    </location>
</feature>
<evidence type="ECO:0000256" key="6">
    <source>
        <dbReference type="ARBA" id="ARBA00022692"/>
    </source>
</evidence>
<dbReference type="PRINTS" id="PR01374">
    <property type="entry name" value="TONBPROTEIN"/>
</dbReference>
<dbReference type="Gene3D" id="3.30.1150.10">
    <property type="match status" value="3"/>
</dbReference>
<organism evidence="12 13">
    <name type="scientific">Pontibacter populi</name>
    <dbReference type="NCBI Taxonomy" id="890055"/>
    <lineage>
        <taxon>Bacteria</taxon>
        <taxon>Pseudomonadati</taxon>
        <taxon>Bacteroidota</taxon>
        <taxon>Cytophagia</taxon>
        <taxon>Cytophagales</taxon>
        <taxon>Hymenobacteraceae</taxon>
        <taxon>Pontibacter</taxon>
    </lineage>
</organism>
<protein>
    <submittedName>
        <fullName evidence="12">TonB family protein</fullName>
    </submittedName>
</protein>
<dbReference type="InterPro" id="IPR003538">
    <property type="entry name" value="TonB"/>
</dbReference>
<dbReference type="PROSITE" id="PS52015">
    <property type="entry name" value="TONB_CTD"/>
    <property type="match status" value="1"/>
</dbReference>
<keyword evidence="13" id="KW-1185">Reference proteome</keyword>
<dbReference type="SUPFAM" id="SSF74653">
    <property type="entry name" value="TolA/TonB C-terminal domain"/>
    <property type="match status" value="1"/>
</dbReference>
<evidence type="ECO:0000313" key="13">
    <source>
        <dbReference type="Proteomes" id="UP001476807"/>
    </source>
</evidence>
<keyword evidence="7" id="KW-0653">Protein transport</keyword>
<dbReference type="Proteomes" id="UP001476807">
    <property type="component" value="Unassembled WGS sequence"/>
</dbReference>
<dbReference type="InterPro" id="IPR051045">
    <property type="entry name" value="TonB-dependent_transducer"/>
</dbReference>
<evidence type="ECO:0000256" key="10">
    <source>
        <dbReference type="SAM" id="SignalP"/>
    </source>
</evidence>
<sequence>MKNFTTLKTLLTAPLLALSVNIVSPTATMAQTKTQEKRVLSYVDQMPQYEGGELEMMKFMASNISYPADAKANGLEGLVVVSFVIDETGKVNNAKVVKKLGRGTDEEALRVVNLTSGKWTPGSQNGKIVPVQFTLPIRFSLSEAERAATADKANKMPQFKGGPEAMQKTIASYLQLPEEAKKENLDARVIIKFYVEKDGKVSNIRLEGTKLKKTVGVGSDMDYMDASTFRVQNKVMLAKLAEAAMAAVAATSGKWEPATKNGQPFGAEMVLPVQFYSSENAAGQKQLEAPAMTKYTKEYYALNEVDVQPVFKEGSFERYMAKNLRYPNTSFEGIIETGFVVKADGTLLGPLFYGKPTGSSSENEAIYNEIKKLVTSLQGKWEPAKVDGKPVSVTKKITIQFVTNDGTKKAANTSGKKADVVVTRFR</sequence>
<reference evidence="12 13" key="1">
    <citation type="submission" date="2024-06" db="EMBL/GenBank/DDBJ databases">
        <title>Pontibacter populi HYL7-15.</title>
        <authorList>
            <person name="Kim M.K."/>
        </authorList>
    </citation>
    <scope>NUCLEOTIDE SEQUENCE [LARGE SCALE GENOMIC DNA]</scope>
    <source>
        <strain evidence="12 13">HYL7-15</strain>
    </source>
</reference>
<keyword evidence="3" id="KW-0813">Transport</keyword>
<dbReference type="NCBIfam" id="TIGR01352">
    <property type="entry name" value="tonB_Cterm"/>
    <property type="match status" value="1"/>
</dbReference>
<evidence type="ECO:0000256" key="8">
    <source>
        <dbReference type="ARBA" id="ARBA00022989"/>
    </source>
</evidence>
<dbReference type="Pfam" id="PF03544">
    <property type="entry name" value="TonB_C"/>
    <property type="match status" value="1"/>
</dbReference>
<evidence type="ECO:0000256" key="2">
    <source>
        <dbReference type="ARBA" id="ARBA00006555"/>
    </source>
</evidence>
<evidence type="ECO:0000256" key="7">
    <source>
        <dbReference type="ARBA" id="ARBA00022927"/>
    </source>
</evidence>
<evidence type="ECO:0000313" key="12">
    <source>
        <dbReference type="EMBL" id="MER2996997.1"/>
    </source>
</evidence>
<evidence type="ECO:0000256" key="3">
    <source>
        <dbReference type="ARBA" id="ARBA00022448"/>
    </source>
</evidence>
<evidence type="ECO:0000256" key="5">
    <source>
        <dbReference type="ARBA" id="ARBA00022519"/>
    </source>
</evidence>
<gene>
    <name evidence="12" type="ORF">ABS362_05530</name>
</gene>
<keyword evidence="6" id="KW-0812">Transmembrane</keyword>
<keyword evidence="4" id="KW-1003">Cell membrane</keyword>
<comment type="similarity">
    <text evidence="2">Belongs to the TonB family.</text>
</comment>
<evidence type="ECO:0000256" key="4">
    <source>
        <dbReference type="ARBA" id="ARBA00022475"/>
    </source>
</evidence>
<keyword evidence="8" id="KW-1133">Transmembrane helix</keyword>
<evidence type="ECO:0000259" key="11">
    <source>
        <dbReference type="PROSITE" id="PS52015"/>
    </source>
</evidence>
<dbReference type="PANTHER" id="PTHR33446:SF2">
    <property type="entry name" value="PROTEIN TONB"/>
    <property type="match status" value="1"/>
</dbReference>
<dbReference type="InterPro" id="IPR037682">
    <property type="entry name" value="TonB_C"/>
</dbReference>
<comment type="subcellular location">
    <subcellularLocation>
        <location evidence="1">Cell inner membrane</location>
        <topology evidence="1">Single-pass membrane protein</topology>
        <orientation evidence="1">Periplasmic side</orientation>
    </subcellularLocation>
</comment>
<dbReference type="InterPro" id="IPR006260">
    <property type="entry name" value="TonB/TolA_C"/>
</dbReference>
<feature type="domain" description="TonB C-terminal" evidence="11">
    <location>
        <begin position="51"/>
        <end position="148"/>
    </location>
</feature>
<keyword evidence="9" id="KW-0472">Membrane</keyword>